<comment type="subunit">
    <text evidence="5">Part of the 50S ribosomal subunit; part of the 5S rRNA/L5/L18/L25 subcomplex. Contacts the 5S rRNA and the P site tRNA. Forms a bridge to the 30S subunit in the 70S ribosome.</text>
</comment>
<evidence type="ECO:0000256" key="1">
    <source>
        <dbReference type="ARBA" id="ARBA00008553"/>
    </source>
</evidence>
<feature type="domain" description="Large ribosomal subunit protein uL5 C-terminal" evidence="8">
    <location>
        <begin position="84"/>
        <end position="175"/>
    </location>
</feature>
<dbReference type="InterPro" id="IPR002132">
    <property type="entry name" value="Ribosomal_uL5"/>
</dbReference>
<comment type="caution">
    <text evidence="9">The sequence shown here is derived from an EMBL/GenBank/DDBJ whole genome shotgun (WGS) entry which is preliminary data.</text>
</comment>
<dbReference type="GO" id="GO:0005840">
    <property type="term" value="C:ribosome"/>
    <property type="evidence" value="ECO:0007669"/>
    <property type="project" value="UniProtKB-KW"/>
</dbReference>
<dbReference type="FunFam" id="3.30.1440.10:FF:000001">
    <property type="entry name" value="50S ribosomal protein L5"/>
    <property type="match status" value="1"/>
</dbReference>
<evidence type="ECO:0000313" key="10">
    <source>
        <dbReference type="Proteomes" id="UP000178764"/>
    </source>
</evidence>
<organism evidence="9 10">
    <name type="scientific">Candidatus Berkelbacteria bacterium RBG_13_40_8</name>
    <dbReference type="NCBI Taxonomy" id="1797467"/>
    <lineage>
        <taxon>Bacteria</taxon>
        <taxon>Candidatus Berkelbacteria</taxon>
    </lineage>
</organism>
<dbReference type="InterPro" id="IPR022803">
    <property type="entry name" value="Ribosomal_uL5_dom_sf"/>
</dbReference>
<evidence type="ECO:0000256" key="5">
    <source>
        <dbReference type="HAMAP-Rule" id="MF_01333"/>
    </source>
</evidence>
<comment type="similarity">
    <text evidence="1 5 6">Belongs to the universal ribosomal protein uL5 family.</text>
</comment>
<dbReference type="GO" id="GO:0019843">
    <property type="term" value="F:rRNA binding"/>
    <property type="evidence" value="ECO:0007669"/>
    <property type="project" value="UniProtKB-UniRule"/>
</dbReference>
<dbReference type="GO" id="GO:0006412">
    <property type="term" value="P:translation"/>
    <property type="evidence" value="ECO:0007669"/>
    <property type="project" value="UniProtKB-UniRule"/>
</dbReference>
<dbReference type="SUPFAM" id="SSF55282">
    <property type="entry name" value="RL5-like"/>
    <property type="match status" value="1"/>
</dbReference>
<dbReference type="InterPro" id="IPR031310">
    <property type="entry name" value="Ribosomal_uL5_N"/>
</dbReference>
<sequence length="184" mass="20479">MSRLKKTYKEQIAKKFLEEGYTNTLAVPKVTKVIVHSGIGKERANQKFVEMVKHNLTAITGQKPALRKARQAIAGFKVREGDAVGLMVTLRGEKMYDFLEKLANVTLPRLRDFRGLDVKGFGQSGNFNLGIKEHVIFPEISHEQDAIHGLEIAIVTTAKNKEDGQKLLAMLGFPFKSASPADKE</sequence>
<dbReference type="GO" id="GO:1990904">
    <property type="term" value="C:ribonucleoprotein complex"/>
    <property type="evidence" value="ECO:0007669"/>
    <property type="project" value="UniProtKB-KW"/>
</dbReference>
<evidence type="ECO:0000259" key="7">
    <source>
        <dbReference type="Pfam" id="PF00281"/>
    </source>
</evidence>
<dbReference type="PANTHER" id="PTHR11994">
    <property type="entry name" value="60S RIBOSOMAL PROTEIN L11-RELATED"/>
    <property type="match status" value="1"/>
</dbReference>
<gene>
    <name evidence="5" type="primary">rplE</name>
    <name evidence="9" type="ORF">A2V71_00900</name>
</gene>
<keyword evidence="5" id="KW-0699">rRNA-binding</keyword>
<evidence type="ECO:0000256" key="3">
    <source>
        <dbReference type="ARBA" id="ARBA00023274"/>
    </source>
</evidence>
<dbReference type="Proteomes" id="UP000178764">
    <property type="component" value="Unassembled WGS sequence"/>
</dbReference>
<keyword evidence="3 5" id="KW-0687">Ribonucleoprotein</keyword>
<evidence type="ECO:0000256" key="6">
    <source>
        <dbReference type="RuleBase" id="RU003930"/>
    </source>
</evidence>
<keyword evidence="5" id="KW-0820">tRNA-binding</keyword>
<dbReference type="InterPro" id="IPR020930">
    <property type="entry name" value="Ribosomal_uL5_bac-type"/>
</dbReference>
<evidence type="ECO:0000313" key="9">
    <source>
        <dbReference type="EMBL" id="OGD57360.1"/>
    </source>
</evidence>
<dbReference type="AlphaFoldDB" id="A0A1F5DQM5"/>
<keyword evidence="5" id="KW-0694">RNA-binding</keyword>
<dbReference type="InterPro" id="IPR031309">
    <property type="entry name" value="Ribosomal_uL5_C"/>
</dbReference>
<name>A0A1F5DQM5_9BACT</name>
<dbReference type="PIRSF" id="PIRSF002161">
    <property type="entry name" value="Ribosomal_L5"/>
    <property type="match status" value="1"/>
</dbReference>
<dbReference type="GO" id="GO:0000049">
    <property type="term" value="F:tRNA binding"/>
    <property type="evidence" value="ECO:0007669"/>
    <property type="project" value="UniProtKB-UniRule"/>
</dbReference>
<dbReference type="Pfam" id="PF00673">
    <property type="entry name" value="Ribosomal_L5_C"/>
    <property type="match status" value="1"/>
</dbReference>
<dbReference type="Pfam" id="PF00281">
    <property type="entry name" value="Ribosomal_L5"/>
    <property type="match status" value="1"/>
</dbReference>
<keyword evidence="2 5" id="KW-0689">Ribosomal protein</keyword>
<protein>
    <recommendedName>
        <fullName evidence="4 5">Large ribosomal subunit protein uL5</fullName>
    </recommendedName>
</protein>
<dbReference type="HAMAP" id="MF_01333_B">
    <property type="entry name" value="Ribosomal_uL5_B"/>
    <property type="match status" value="1"/>
</dbReference>
<dbReference type="EMBL" id="MEZT01000003">
    <property type="protein sequence ID" value="OGD57360.1"/>
    <property type="molecule type" value="Genomic_DNA"/>
</dbReference>
<reference evidence="9 10" key="1">
    <citation type="journal article" date="2016" name="Nat. Commun.">
        <title>Thousands of microbial genomes shed light on interconnected biogeochemical processes in an aquifer system.</title>
        <authorList>
            <person name="Anantharaman K."/>
            <person name="Brown C.T."/>
            <person name="Hug L.A."/>
            <person name="Sharon I."/>
            <person name="Castelle C.J."/>
            <person name="Probst A.J."/>
            <person name="Thomas B.C."/>
            <person name="Singh A."/>
            <person name="Wilkins M.J."/>
            <person name="Karaoz U."/>
            <person name="Brodie E.L."/>
            <person name="Williams K.H."/>
            <person name="Hubbard S.S."/>
            <person name="Banfield J.F."/>
        </authorList>
    </citation>
    <scope>NUCLEOTIDE SEQUENCE [LARGE SCALE GENOMIC DNA]</scope>
</reference>
<evidence type="ECO:0000256" key="2">
    <source>
        <dbReference type="ARBA" id="ARBA00022980"/>
    </source>
</evidence>
<comment type="function">
    <text evidence="5">This is 1 of the proteins that bind and probably mediate the attachment of the 5S RNA into the large ribosomal subunit, where it forms part of the central protuberance. In the 70S ribosome it contacts protein S13 of the 30S subunit (bridge B1b), connecting the 2 subunits; this bridge is implicated in subunit movement. Contacts the P site tRNA; the 5S rRNA and some of its associated proteins might help stabilize positioning of ribosome-bound tRNAs.</text>
</comment>
<proteinExistence type="inferred from homology"/>
<dbReference type="NCBIfam" id="NF000585">
    <property type="entry name" value="PRK00010.1"/>
    <property type="match status" value="1"/>
</dbReference>
<evidence type="ECO:0000259" key="8">
    <source>
        <dbReference type="Pfam" id="PF00673"/>
    </source>
</evidence>
<dbReference type="GO" id="GO:0003735">
    <property type="term" value="F:structural constituent of ribosome"/>
    <property type="evidence" value="ECO:0007669"/>
    <property type="project" value="InterPro"/>
</dbReference>
<dbReference type="Gene3D" id="3.30.1440.10">
    <property type="match status" value="1"/>
</dbReference>
<evidence type="ECO:0000256" key="4">
    <source>
        <dbReference type="ARBA" id="ARBA00035245"/>
    </source>
</evidence>
<feature type="domain" description="Large ribosomal subunit protein uL5 N-terminal" evidence="7">
    <location>
        <begin position="23"/>
        <end position="79"/>
    </location>
</feature>
<accession>A0A1F5DQM5</accession>